<comment type="caution">
    <text evidence="3">The sequence shown here is derived from an EMBL/GenBank/DDBJ whole genome shotgun (WGS) entry which is preliminary data.</text>
</comment>
<dbReference type="CDD" id="cd10448">
    <property type="entry name" value="GIY-YIG_unchar_3"/>
    <property type="match status" value="1"/>
</dbReference>
<dbReference type="Gene3D" id="3.40.1440.10">
    <property type="entry name" value="GIY-YIG endonuclease"/>
    <property type="match status" value="1"/>
</dbReference>
<dbReference type="RefSeq" id="WP_271185799.1">
    <property type="nucleotide sequence ID" value="NZ_BSFE01000002.1"/>
</dbReference>
<dbReference type="InterPro" id="IPR000305">
    <property type="entry name" value="GIY-YIG_endonuc"/>
</dbReference>
<comment type="similarity">
    <text evidence="1">Belongs to the UPF0213 family.</text>
</comment>
<name>A0A9W6MMQ3_9PROT</name>
<evidence type="ECO:0000256" key="1">
    <source>
        <dbReference type="ARBA" id="ARBA00007435"/>
    </source>
</evidence>
<dbReference type="PROSITE" id="PS50164">
    <property type="entry name" value="GIY_YIG"/>
    <property type="match status" value="1"/>
</dbReference>
<dbReference type="EMBL" id="BSFE01000002">
    <property type="protein sequence ID" value="GLK51417.1"/>
    <property type="molecule type" value="Genomic_DNA"/>
</dbReference>
<keyword evidence="3" id="KW-0378">Hydrolase</keyword>
<accession>A0A9W6MMQ3</accession>
<feature type="domain" description="GIY-YIG" evidence="2">
    <location>
        <begin position="4"/>
        <end position="81"/>
    </location>
</feature>
<sequence>MSNAPEAVYIMASRPRGALYVGRTTNLIWRIWQHRTGAMRGYTRRYAIKQLVWFEWHEGFETAARREYLLKRWRRAWKINLIEAMNPGWKDLWFDIRGDFDEAAPVLASAPDT</sequence>
<dbReference type="AlphaFoldDB" id="A0A9W6MMQ3"/>
<keyword evidence="3" id="KW-0255">Endonuclease</keyword>
<gene>
    <name evidence="3" type="ORF">GCM10017621_09250</name>
</gene>
<reference evidence="3" key="2">
    <citation type="submission" date="2023-01" db="EMBL/GenBank/DDBJ databases">
        <authorList>
            <person name="Sun Q."/>
            <person name="Evtushenko L."/>
        </authorList>
    </citation>
    <scope>NUCLEOTIDE SEQUENCE</scope>
    <source>
        <strain evidence="3">VKM B-1513</strain>
    </source>
</reference>
<proteinExistence type="inferred from homology"/>
<dbReference type="GO" id="GO:0004519">
    <property type="term" value="F:endonuclease activity"/>
    <property type="evidence" value="ECO:0007669"/>
    <property type="project" value="UniProtKB-KW"/>
</dbReference>
<protein>
    <submittedName>
        <fullName evidence="3">Endonuclease</fullName>
    </submittedName>
</protein>
<evidence type="ECO:0000313" key="4">
    <source>
        <dbReference type="Proteomes" id="UP001143486"/>
    </source>
</evidence>
<dbReference type="InterPro" id="IPR050190">
    <property type="entry name" value="UPF0213_domain"/>
</dbReference>
<dbReference type="SUPFAM" id="SSF82771">
    <property type="entry name" value="GIY-YIG endonuclease"/>
    <property type="match status" value="1"/>
</dbReference>
<evidence type="ECO:0000313" key="3">
    <source>
        <dbReference type="EMBL" id="GLK51417.1"/>
    </source>
</evidence>
<dbReference type="InterPro" id="IPR035901">
    <property type="entry name" value="GIY-YIG_endonuc_sf"/>
</dbReference>
<reference evidence="3" key="1">
    <citation type="journal article" date="2014" name="Int. J. Syst. Evol. Microbiol.">
        <title>Complete genome sequence of Corynebacterium casei LMG S-19264T (=DSM 44701T), isolated from a smear-ripened cheese.</title>
        <authorList>
            <consortium name="US DOE Joint Genome Institute (JGI-PGF)"/>
            <person name="Walter F."/>
            <person name="Albersmeier A."/>
            <person name="Kalinowski J."/>
            <person name="Ruckert C."/>
        </authorList>
    </citation>
    <scope>NUCLEOTIDE SEQUENCE</scope>
    <source>
        <strain evidence="3">VKM B-1513</strain>
    </source>
</reference>
<dbReference type="PANTHER" id="PTHR34477">
    <property type="entry name" value="UPF0213 PROTEIN YHBQ"/>
    <property type="match status" value="1"/>
</dbReference>
<organism evidence="3 4">
    <name type="scientific">Maricaulis virginensis</name>
    <dbReference type="NCBI Taxonomy" id="144022"/>
    <lineage>
        <taxon>Bacteria</taxon>
        <taxon>Pseudomonadati</taxon>
        <taxon>Pseudomonadota</taxon>
        <taxon>Alphaproteobacteria</taxon>
        <taxon>Maricaulales</taxon>
        <taxon>Maricaulaceae</taxon>
        <taxon>Maricaulis</taxon>
    </lineage>
</organism>
<dbReference type="Proteomes" id="UP001143486">
    <property type="component" value="Unassembled WGS sequence"/>
</dbReference>
<keyword evidence="4" id="KW-1185">Reference proteome</keyword>
<keyword evidence="3" id="KW-0540">Nuclease</keyword>
<dbReference type="PANTHER" id="PTHR34477:SF5">
    <property type="entry name" value="BSL5627 PROTEIN"/>
    <property type="match status" value="1"/>
</dbReference>
<evidence type="ECO:0000259" key="2">
    <source>
        <dbReference type="PROSITE" id="PS50164"/>
    </source>
</evidence>
<dbReference type="Pfam" id="PF01541">
    <property type="entry name" value="GIY-YIG"/>
    <property type="match status" value="1"/>
</dbReference>